<dbReference type="OrthoDB" id="9815749at2"/>
<keyword evidence="2" id="KW-1185">Reference proteome</keyword>
<sequence length="164" mass="17271">MSGGSRIDAWMRRVARMAVVAAALWMSPAYADGAAVGSLSLVLDQARLVKLPERVATIVIGNPLIADATLQPGGLMVMTGKGYGTTNLIALDRKGDVLLEKRVRVSGPSLDTVVVYKGVNRETYSCTPTCAPRIVPGDAEAFFAQTLAQTTTLNTQASGMSNSK</sequence>
<dbReference type="Proteomes" id="UP000194137">
    <property type="component" value="Chromosome"/>
</dbReference>
<dbReference type="KEGG" id="psin:CAK95_06610"/>
<dbReference type="EMBL" id="CP021112">
    <property type="protein sequence ID" value="ARP98780.1"/>
    <property type="molecule type" value="Genomic_DNA"/>
</dbReference>
<reference evidence="1 2" key="1">
    <citation type="submission" date="2017-05" db="EMBL/GenBank/DDBJ databases">
        <title>Full genome sequence of Pseudorhodoplanes sinuspersici.</title>
        <authorList>
            <person name="Dastgheib S.M.M."/>
            <person name="Shavandi M."/>
            <person name="Tirandaz H."/>
        </authorList>
    </citation>
    <scope>NUCLEOTIDE SEQUENCE [LARGE SCALE GENOMIC DNA]</scope>
    <source>
        <strain evidence="1 2">RIPI110</strain>
    </source>
</reference>
<dbReference type="RefSeq" id="WP_086087199.1">
    <property type="nucleotide sequence ID" value="NZ_CP021112.1"/>
</dbReference>
<gene>
    <name evidence="1" type="ORF">CAK95_06610</name>
</gene>
<protein>
    <submittedName>
        <fullName evidence="1">Uncharacterized protein</fullName>
    </submittedName>
</protein>
<dbReference type="AlphaFoldDB" id="A0A1W6ZNR1"/>
<accession>A0A1W6ZNR1</accession>
<dbReference type="STRING" id="1235591.CAK95_06610"/>
<evidence type="ECO:0000313" key="1">
    <source>
        <dbReference type="EMBL" id="ARP98780.1"/>
    </source>
</evidence>
<name>A0A1W6ZNR1_9HYPH</name>
<proteinExistence type="predicted"/>
<dbReference type="Pfam" id="PF13629">
    <property type="entry name" value="T2SS-T3SS_pil_N"/>
    <property type="match status" value="1"/>
</dbReference>
<organism evidence="1 2">
    <name type="scientific">Pseudorhodoplanes sinuspersici</name>
    <dbReference type="NCBI Taxonomy" id="1235591"/>
    <lineage>
        <taxon>Bacteria</taxon>
        <taxon>Pseudomonadati</taxon>
        <taxon>Pseudomonadota</taxon>
        <taxon>Alphaproteobacteria</taxon>
        <taxon>Hyphomicrobiales</taxon>
        <taxon>Pseudorhodoplanes</taxon>
    </lineage>
</organism>
<dbReference type="InterPro" id="IPR032789">
    <property type="entry name" value="T2SS-T3SS_pil_N"/>
</dbReference>
<evidence type="ECO:0000313" key="2">
    <source>
        <dbReference type="Proteomes" id="UP000194137"/>
    </source>
</evidence>